<feature type="transmembrane region" description="Helical" evidence="7">
    <location>
        <begin position="298"/>
        <end position="319"/>
    </location>
</feature>
<feature type="transmembrane region" description="Helical" evidence="7">
    <location>
        <begin position="357"/>
        <end position="382"/>
    </location>
</feature>
<evidence type="ECO:0000256" key="2">
    <source>
        <dbReference type="ARBA" id="ARBA00022475"/>
    </source>
</evidence>
<keyword evidence="5 7" id="KW-0472">Membrane</keyword>
<feature type="transmembrane region" description="Helical" evidence="7">
    <location>
        <begin position="388"/>
        <end position="409"/>
    </location>
</feature>
<feature type="transmembrane region" description="Helical" evidence="7">
    <location>
        <begin position="38"/>
        <end position="63"/>
    </location>
</feature>
<dbReference type="PANTHER" id="PTHR43124">
    <property type="entry name" value="PURINE EFFLUX PUMP PBUE"/>
    <property type="match status" value="1"/>
</dbReference>
<dbReference type="PROSITE" id="PS50850">
    <property type="entry name" value="MFS"/>
    <property type="match status" value="1"/>
</dbReference>
<dbReference type="Gene3D" id="1.20.1250.20">
    <property type="entry name" value="MFS general substrate transporter like domains"/>
    <property type="match status" value="2"/>
</dbReference>
<dbReference type="EMBL" id="ADOU02000004">
    <property type="protein sequence ID" value="KGJ70445.1"/>
    <property type="molecule type" value="Genomic_DNA"/>
</dbReference>
<feature type="transmembrane region" description="Helical" evidence="7">
    <location>
        <begin position="109"/>
        <end position="133"/>
    </location>
</feature>
<evidence type="ECO:0000256" key="5">
    <source>
        <dbReference type="ARBA" id="ARBA00023136"/>
    </source>
</evidence>
<feature type="transmembrane region" description="Helical" evidence="7">
    <location>
        <begin position="83"/>
        <end position="102"/>
    </location>
</feature>
<protein>
    <recommendedName>
        <fullName evidence="8">Major facilitator superfamily (MFS) profile domain-containing protein</fullName>
    </recommendedName>
</protein>
<dbReference type="Pfam" id="PF07690">
    <property type="entry name" value="MFS_1"/>
    <property type="match status" value="1"/>
</dbReference>
<feature type="transmembrane region" description="Helical" evidence="7">
    <location>
        <begin position="237"/>
        <end position="259"/>
    </location>
</feature>
<feature type="transmembrane region" description="Helical" evidence="7">
    <location>
        <begin position="139"/>
        <end position="157"/>
    </location>
</feature>
<dbReference type="CDD" id="cd17324">
    <property type="entry name" value="MFS_NepI_like"/>
    <property type="match status" value="1"/>
</dbReference>
<dbReference type="GO" id="GO:0022857">
    <property type="term" value="F:transmembrane transporter activity"/>
    <property type="evidence" value="ECO:0007669"/>
    <property type="project" value="InterPro"/>
</dbReference>
<dbReference type="AlphaFoldDB" id="A0A837CN95"/>
<dbReference type="GO" id="GO:0005886">
    <property type="term" value="C:plasma membrane"/>
    <property type="evidence" value="ECO:0007669"/>
    <property type="project" value="UniProtKB-SubCell"/>
</dbReference>
<dbReference type="Proteomes" id="UP000024900">
    <property type="component" value="Unassembled WGS sequence"/>
</dbReference>
<evidence type="ECO:0000259" key="8">
    <source>
        <dbReference type="PROSITE" id="PS50850"/>
    </source>
</evidence>
<feature type="transmembrane region" description="Helical" evidence="7">
    <location>
        <begin position="169"/>
        <end position="187"/>
    </location>
</feature>
<comment type="caution">
    <text evidence="9">The sequence shown here is derived from an EMBL/GenBank/DDBJ whole genome shotgun (WGS) entry which is preliminary data.</text>
</comment>
<keyword evidence="4 7" id="KW-1133">Transmembrane helix</keyword>
<dbReference type="SUPFAM" id="SSF103473">
    <property type="entry name" value="MFS general substrate transporter"/>
    <property type="match status" value="1"/>
</dbReference>
<dbReference type="InterPro" id="IPR020846">
    <property type="entry name" value="MFS_dom"/>
</dbReference>
<feature type="transmembrane region" description="Helical" evidence="7">
    <location>
        <begin position="271"/>
        <end position="291"/>
    </location>
</feature>
<sequence>MATFAGLVPVDATNAGHMSISPQATSPRATAASAPPHLAIVLFSLAMGGFAIGTTEFASMSLLPFFAADLRVDEPTAGHAISAYALGVVLGAPLIAVLGARFARRTQLLVLMAVFALGNALTSLAPGFGWMIAARFLAGLPHGAYFGIAALVAASLVPQHRRSRAIGQVMLGLTGATIIGVPLANLVGQTVGWRASFGLVSLLAVLTVLLCALFAPRDQAGRSNPLRELGALRSGRVWITLAIGAIGFGGMFAVYTYLATTLIEVTKVSPAVIPFFLAVFGVGATLGNLFVPRFADHALMPTAGVILLFSAVALLVFPLAAGNPWLLAIDIFAIGAGVSLGAILQTRLMDVAGDAQALAAALNHSAFNTANALGPFLGGLAIREGLGWTSTGPVGAALALLGFLIWIVAWRDARSTPVRVTSGPDAAPLKNAAARPSPPLAPDDQPFGFSQGSGGMTLSLAG</sequence>
<reference evidence="9 10" key="1">
    <citation type="journal article" date="2014" name="BMC Genomics">
        <title>Comparative genomics of Bradyrhizobium japonicum CPAC 15 and Bradyrhizobium diazoefficiens CPAC 7: elite model strains for understanding symbiotic performance with soybean.</title>
        <authorList>
            <person name="Siqueira A.F."/>
            <person name="Ormeno-Orrillo E."/>
            <person name="Souza R.C."/>
            <person name="Rodrigues E.P."/>
            <person name="Almeida L.G."/>
            <person name="Barcellos F.G."/>
            <person name="Batista J.S."/>
            <person name="Nakatami A.S."/>
            <person name="Martinez-Romero E."/>
            <person name="Vasconcelos A.T."/>
            <person name="Hungria M."/>
        </authorList>
    </citation>
    <scope>NUCLEOTIDE SEQUENCE [LARGE SCALE GENOMIC DNA]</scope>
    <source>
        <strain evidence="9 10">SEMIA 5080</strain>
    </source>
</reference>
<name>A0A837CN95_9BRAD</name>
<proteinExistence type="predicted"/>
<dbReference type="InterPro" id="IPR050189">
    <property type="entry name" value="MFS_Efflux_Transporters"/>
</dbReference>
<gene>
    <name evidence="9" type="ORF">BJA5080_06915</name>
</gene>
<feature type="transmembrane region" description="Helical" evidence="7">
    <location>
        <begin position="325"/>
        <end position="345"/>
    </location>
</feature>
<dbReference type="PANTHER" id="PTHR43124:SF3">
    <property type="entry name" value="CHLORAMPHENICOL EFFLUX PUMP RV0191"/>
    <property type="match status" value="1"/>
</dbReference>
<evidence type="ECO:0000256" key="3">
    <source>
        <dbReference type="ARBA" id="ARBA00022692"/>
    </source>
</evidence>
<comment type="subcellular location">
    <subcellularLocation>
        <location evidence="1">Cell membrane</location>
        <topology evidence="1">Multi-pass membrane protein</topology>
    </subcellularLocation>
</comment>
<organism evidence="9 10">
    <name type="scientific">Bradyrhizobium diazoefficiens SEMIA 5080</name>
    <dbReference type="NCBI Taxonomy" id="754504"/>
    <lineage>
        <taxon>Bacteria</taxon>
        <taxon>Pseudomonadati</taxon>
        <taxon>Pseudomonadota</taxon>
        <taxon>Alphaproteobacteria</taxon>
        <taxon>Hyphomicrobiales</taxon>
        <taxon>Nitrobacteraceae</taxon>
        <taxon>Bradyrhizobium</taxon>
    </lineage>
</organism>
<evidence type="ECO:0000256" key="6">
    <source>
        <dbReference type="SAM" id="MobiDB-lite"/>
    </source>
</evidence>
<evidence type="ECO:0000313" key="9">
    <source>
        <dbReference type="EMBL" id="KGJ70445.1"/>
    </source>
</evidence>
<dbReference type="InterPro" id="IPR036259">
    <property type="entry name" value="MFS_trans_sf"/>
</dbReference>
<evidence type="ECO:0000313" key="10">
    <source>
        <dbReference type="Proteomes" id="UP000024900"/>
    </source>
</evidence>
<keyword evidence="3 7" id="KW-0812">Transmembrane</keyword>
<keyword evidence="2" id="KW-1003">Cell membrane</keyword>
<evidence type="ECO:0000256" key="1">
    <source>
        <dbReference type="ARBA" id="ARBA00004651"/>
    </source>
</evidence>
<evidence type="ECO:0000256" key="7">
    <source>
        <dbReference type="SAM" id="Phobius"/>
    </source>
</evidence>
<feature type="domain" description="Major facilitator superfamily (MFS) profile" evidence="8">
    <location>
        <begin position="41"/>
        <end position="414"/>
    </location>
</feature>
<evidence type="ECO:0000256" key="4">
    <source>
        <dbReference type="ARBA" id="ARBA00022989"/>
    </source>
</evidence>
<feature type="transmembrane region" description="Helical" evidence="7">
    <location>
        <begin position="193"/>
        <end position="216"/>
    </location>
</feature>
<dbReference type="InterPro" id="IPR011701">
    <property type="entry name" value="MFS"/>
</dbReference>
<feature type="region of interest" description="Disordered" evidence="6">
    <location>
        <begin position="420"/>
        <end position="462"/>
    </location>
</feature>
<accession>A0A837CN95</accession>